<organism evidence="6 7">
    <name type="scientific">Temnothorax longispinosus</name>
    <dbReference type="NCBI Taxonomy" id="300112"/>
    <lineage>
        <taxon>Eukaryota</taxon>
        <taxon>Metazoa</taxon>
        <taxon>Ecdysozoa</taxon>
        <taxon>Arthropoda</taxon>
        <taxon>Hexapoda</taxon>
        <taxon>Insecta</taxon>
        <taxon>Pterygota</taxon>
        <taxon>Neoptera</taxon>
        <taxon>Endopterygota</taxon>
        <taxon>Hymenoptera</taxon>
        <taxon>Apocrita</taxon>
        <taxon>Aculeata</taxon>
        <taxon>Formicoidea</taxon>
        <taxon>Formicidae</taxon>
        <taxon>Myrmicinae</taxon>
        <taxon>Temnothorax</taxon>
    </lineage>
</organism>
<reference evidence="6 7" key="1">
    <citation type="journal article" date="2019" name="Philos. Trans. R. Soc. Lond., B, Biol. Sci.">
        <title>Ant behaviour and brain gene expression of defending hosts depend on the ecological success of the intruding social parasite.</title>
        <authorList>
            <person name="Kaur R."/>
            <person name="Stoldt M."/>
            <person name="Jongepier E."/>
            <person name="Feldmeyer B."/>
            <person name="Menzel F."/>
            <person name="Bornberg-Bauer E."/>
            <person name="Foitzik S."/>
        </authorList>
    </citation>
    <scope>NUCLEOTIDE SEQUENCE [LARGE SCALE GENOMIC DNA]</scope>
    <source>
        <tissue evidence="6">Whole body</tissue>
    </source>
</reference>
<dbReference type="PROSITE" id="PS50211">
    <property type="entry name" value="DENN"/>
    <property type="match status" value="1"/>
</dbReference>
<dbReference type="InterPro" id="IPR051696">
    <property type="entry name" value="DENN_Domain_GEFs"/>
</dbReference>
<evidence type="ECO:0000313" key="7">
    <source>
        <dbReference type="Proteomes" id="UP000310200"/>
    </source>
</evidence>
<feature type="compositionally biased region" description="Polar residues" evidence="3">
    <location>
        <begin position="1624"/>
        <end position="1640"/>
    </location>
</feature>
<evidence type="ECO:0000256" key="2">
    <source>
        <dbReference type="PROSITE-ProRule" id="PRU00708"/>
    </source>
</evidence>
<keyword evidence="7" id="KW-1185">Reference proteome</keyword>
<sequence length="2213" mass="248940">MMSDTEAAHSDSTKGSSVSDLPGFGSFELKAKLLRQNSIVKDQTTLSILQSDELEQTPSNPRLTRSVESPLKSPIRTPVTENDPLGALINDETPIVSPSEENDSNCSTSTLTVLNNMTEERPGGPLLFRSNILPRSATFHQAVDESGMTVGGHLQRSETMPHSVAQQGEQEREKERLEISSLWSQNKDSVTSSLSSLGSSLKLSFGRYSTGGLAFAKNKDLITSNQLIESLSLSSYISPSSLTGKKSNEIILGGLNSLKSAATTVVKKFDEIKEAISATSTPVKNKEREQKIAYGISHESLDSLTDGSIQDRNETRASGDGNLDLCSLYELAECLYPKGTRELEERLAIELVLSSASRCHHCAAILYDEEIMGGWQPEDSNLNTVCQYCDKATVPLLTATILDYRCEASEKNNDPLMGALVELLDQPKESLEPITVPYLNPLVLRKELESVLSQEGDACLTKHRFIQEHPIVYWNLIWYFERINLTSHLPDLWLNNDKNSELQRTVGSVGVRTMWDNERLHMDRLPMYLQWKSNSEDRTLMQAVITYVRCNDLAEPIIRVALERSKHQTGDHPLSIYRDILFLAFTVLGRTNIDQDLTREDLGHFGSLPRSENMDDRRVADYFVIAGLPGQDDELSDDNESNNKLEDWCQEGTHLKDMHMPPPITDLAVIIPALGEHCPEGYTLLEYTVSGFPADLNHGSLRTNECYLCYRRGRDKPPLVDIGVIYDGKERIMQDAEMVLETPKGHVANVNNSTSKIFVTYRRASRKMPCNSLVVTDICVILTNKGESPPHAFCVINKNLNKGMLGSDVFLCYKKSMNRANLVSFKPAILYKYPMADYNGFSFPNSVAMFCLPMGATIECWPKVACKPKPVFSTFVLTVADAAQKIYGSAITFYEELQMEPDTSNCKNNQEIMDTVENNKNSADNMEITKDKPQVKMKFKRSGILKKLSILELERLQYTDPASQSLNISKSICILSHWPFFDTFEKFLVFLHRMVNDQPQSVPIEKYISYFLCDIPFPSPQRPRILVQLSSQDRLILTQPEDLALPRSGASFRQLLINLGPDNCLLILLLILTEQKILVHSLRPDVLTSVSEAIAMILFPFKWQCPYIPLCPLGLAEVLHAPLPFLIGVDSRFFDLYDPPADVNCVNLDTNNIAICDDKKYLNVKLLPKKAARQLRNWLELLSSKIISWGKTSCSQKDRGDEDFSVDREFQQKRKEQALELEIQDAFLRFMATILKGYRSYLLPITKAPTVGTTDPTSLFNIQAFLRSRDKAHAKFYTMLARTQMFIRFIEERSFVSDMDMAGLAFFDECTERVEEENVTLLELDESQHSERTVFIPPPEAGTNQTPIIYKSFKLNPDLMRPQKNFCLKNPSLSAFGMVPGSPMARRTKHEIKVAQRMARKQAAMPDRWGRCLLVTCHSLWFLHLPAMLQVSSQPAAILHQAYEILVKMQKLHLDPMEEVCYRAMMQLCGVYGQPVLAVKLLFHMKRSGVQPNALTYGFYNKAVLEATWPSDMTNSSQLMWNKLRNVIVGAALFKKAGKKSARRRLSSNVDFLTADKTECMEHALSRSSLDSSHSQDTEAAHSDSTKGSSVSDLPGFGSFELKAKLLRQNSIVKDQTTLSILQSDELEQTPSNPRLTRSVESPLKSPIRTPVTENDPLGALINDETPIVSPSEENDSNCSTSTLTVLNNMTEERPGGPLLFRSNILPRSATFHQAVDESGMTVGGHLQRSETMPHSVAQQGEQEREKERLEISSLWSQNKDSVTSSLSSLGSSLKLSFGRYSTGGLAFAKNKDLITSNQLIESLSLSSYISPSSLTGKKSNEIILGGLNSLKSAATTVVKKFDEIKEAISATSTPVKNKEREQKIAYGISHESLDSLTDGSIQDRNETRASGDGNLDLCSLYELAECLYPKGTRELEERLAIELVLSSASRCHHCAAILYDEEIMGGWQPEDSNLNTVCQYCDKATVPLLTATILDYRCEASEKNNDPLMGALVELLDQPKESLEPITVPYLNPLVLRKELESVLSQEGDACLTKHRFIQEHPIVYWNLIWYFERINLTSHLPDLWLNNDKNSELQRTVGSVGVRTMWDNERLHMDRLPMYLQWKSNSEDRTLMQAVITYVRCNDLAEPIIRVALERSKHQTGDHPLSIYRDILFLAFTVLGRTNIDQGVFDREYSLSLEKFSENEEKLLHKIDAPPTMMSVYCRHYFKQLNV</sequence>
<dbReference type="Pfam" id="PF03456">
    <property type="entry name" value="uDENN"/>
    <property type="match status" value="1"/>
</dbReference>
<evidence type="ECO:0000259" key="5">
    <source>
        <dbReference type="PROSITE" id="PS51498"/>
    </source>
</evidence>
<evidence type="ECO:0000256" key="1">
    <source>
        <dbReference type="ARBA" id="ARBA00022658"/>
    </source>
</evidence>
<feature type="region of interest" description="Disordered" evidence="3">
    <location>
        <begin position="1624"/>
        <end position="1681"/>
    </location>
</feature>
<evidence type="ECO:0000313" key="6">
    <source>
        <dbReference type="EMBL" id="TGZ45874.1"/>
    </source>
</evidence>
<feature type="region of interest" description="Disordered" evidence="3">
    <location>
        <begin position="1565"/>
        <end position="1592"/>
    </location>
</feature>
<feature type="compositionally biased region" description="Basic and acidic residues" evidence="3">
    <location>
        <begin position="1"/>
        <end position="12"/>
    </location>
</feature>
<dbReference type="InterPro" id="IPR043153">
    <property type="entry name" value="DENN_C"/>
</dbReference>
<comment type="caution">
    <text evidence="6">The sequence shown here is derived from an EMBL/GenBank/DDBJ whole genome shotgun (WGS) entry which is preliminary data.</text>
</comment>
<dbReference type="InterPro" id="IPR005112">
    <property type="entry name" value="dDENN_dom"/>
</dbReference>
<dbReference type="Pfam" id="PF03455">
    <property type="entry name" value="dDENN"/>
    <property type="match status" value="1"/>
</dbReference>
<dbReference type="Gene3D" id="2.100.10.50">
    <property type="match status" value="1"/>
</dbReference>
<feature type="region of interest" description="Disordered" evidence="3">
    <location>
        <begin position="1725"/>
        <end position="1749"/>
    </location>
</feature>
<feature type="repeat" description="PPR" evidence="2">
    <location>
        <begin position="1458"/>
        <end position="1492"/>
    </location>
</feature>
<feature type="compositionally biased region" description="Basic and acidic residues" evidence="3">
    <location>
        <begin position="1574"/>
        <end position="1585"/>
    </location>
</feature>
<evidence type="ECO:0000256" key="3">
    <source>
        <dbReference type="SAM" id="MobiDB-lite"/>
    </source>
</evidence>
<feature type="compositionally biased region" description="Polar residues" evidence="3">
    <location>
        <begin position="51"/>
        <end position="67"/>
    </location>
</feature>
<dbReference type="GO" id="GO:0005085">
    <property type="term" value="F:guanyl-nucleotide exchange factor activity"/>
    <property type="evidence" value="ECO:0007669"/>
    <property type="project" value="UniProtKB-KW"/>
</dbReference>
<dbReference type="Gene3D" id="3.40.50.11500">
    <property type="match status" value="1"/>
</dbReference>
<feature type="compositionally biased region" description="Polar residues" evidence="3">
    <location>
        <begin position="157"/>
        <end position="168"/>
    </location>
</feature>
<dbReference type="InterPro" id="IPR037516">
    <property type="entry name" value="Tripartite_DENN"/>
</dbReference>
<dbReference type="InterPro" id="IPR011990">
    <property type="entry name" value="TPR-like_helical_dom_sf"/>
</dbReference>
<dbReference type="SMART" id="SM00801">
    <property type="entry name" value="dDENN"/>
    <property type="match status" value="1"/>
</dbReference>
<name>A0A4V3S9P2_9HYME</name>
<protein>
    <submittedName>
        <fullName evidence="6">C-myc promoter-binding protein</fullName>
    </submittedName>
</protein>
<dbReference type="PANTHER" id="PTHR12296:SF30">
    <property type="entry name" value="DENN DOMAIN-CONTAINING PROTEIN CRAG"/>
    <property type="match status" value="1"/>
</dbReference>
<gene>
    <name evidence="6" type="ORF">DBV15_06485</name>
</gene>
<dbReference type="GO" id="GO:0032483">
    <property type="term" value="P:regulation of Rab protein signal transduction"/>
    <property type="evidence" value="ECO:0007669"/>
    <property type="project" value="TreeGrafter"/>
</dbReference>
<dbReference type="InterPro" id="IPR002885">
    <property type="entry name" value="PPR_rpt"/>
</dbReference>
<dbReference type="SMART" id="SM00800">
    <property type="entry name" value="uDENN"/>
    <property type="match status" value="1"/>
</dbReference>
<dbReference type="STRING" id="300112.A0A4V3S9P2"/>
<feature type="domain" description="UDENN" evidence="4">
    <location>
        <begin position="809"/>
        <end position="1301"/>
    </location>
</feature>
<dbReference type="Gene3D" id="1.25.40.10">
    <property type="entry name" value="Tetratricopeptide repeat domain"/>
    <property type="match status" value="1"/>
</dbReference>
<feature type="region of interest" description="Disordered" evidence="3">
    <location>
        <begin position="1"/>
        <end position="21"/>
    </location>
</feature>
<proteinExistence type="predicted"/>
<dbReference type="PANTHER" id="PTHR12296">
    <property type="entry name" value="DENN DOMAIN-CONTAINING PROTEIN 4"/>
    <property type="match status" value="1"/>
</dbReference>
<dbReference type="EMBL" id="QBLH01003040">
    <property type="protein sequence ID" value="TGZ45874.1"/>
    <property type="molecule type" value="Genomic_DNA"/>
</dbReference>
<dbReference type="Proteomes" id="UP000310200">
    <property type="component" value="Unassembled WGS sequence"/>
</dbReference>
<dbReference type="PROSITE" id="PS51498">
    <property type="entry name" value="MABP"/>
    <property type="match status" value="1"/>
</dbReference>
<dbReference type="InterPro" id="IPR023341">
    <property type="entry name" value="MABP"/>
</dbReference>
<feature type="region of interest" description="Disordered" evidence="3">
    <location>
        <begin position="156"/>
        <end position="175"/>
    </location>
</feature>
<dbReference type="PROSITE" id="PS51375">
    <property type="entry name" value="PPR"/>
    <property type="match status" value="1"/>
</dbReference>
<evidence type="ECO:0000259" key="4">
    <source>
        <dbReference type="PROSITE" id="PS50211"/>
    </source>
</evidence>
<dbReference type="InterPro" id="IPR001194">
    <property type="entry name" value="cDENN_dom"/>
</dbReference>
<feature type="domain" description="MABP" evidence="5">
    <location>
        <begin position="661"/>
        <end position="817"/>
    </location>
</feature>
<dbReference type="Pfam" id="PF02141">
    <property type="entry name" value="DENN"/>
    <property type="match status" value="1"/>
</dbReference>
<feature type="compositionally biased region" description="Polar residues" evidence="3">
    <location>
        <begin position="1730"/>
        <end position="1741"/>
    </location>
</feature>
<accession>A0A4V3S9P2</accession>
<dbReference type="GO" id="GO:0031410">
    <property type="term" value="C:cytoplasmic vesicle"/>
    <property type="evidence" value="ECO:0007669"/>
    <property type="project" value="TreeGrafter"/>
</dbReference>
<feature type="region of interest" description="Disordered" evidence="3">
    <location>
        <begin position="51"/>
        <end position="88"/>
    </location>
</feature>
<dbReference type="InterPro" id="IPR005113">
    <property type="entry name" value="uDENN_dom"/>
</dbReference>
<dbReference type="SMART" id="SM00799">
    <property type="entry name" value="DENN"/>
    <property type="match status" value="1"/>
</dbReference>
<keyword evidence="1" id="KW-0344">Guanine-nucleotide releasing factor</keyword>